<proteinExistence type="predicted"/>
<dbReference type="AlphaFoldDB" id="A0A2K3JTU4"/>
<organism evidence="1 2">
    <name type="scientific">Trifolium pratense</name>
    <name type="common">Red clover</name>
    <dbReference type="NCBI Taxonomy" id="57577"/>
    <lineage>
        <taxon>Eukaryota</taxon>
        <taxon>Viridiplantae</taxon>
        <taxon>Streptophyta</taxon>
        <taxon>Embryophyta</taxon>
        <taxon>Tracheophyta</taxon>
        <taxon>Spermatophyta</taxon>
        <taxon>Magnoliopsida</taxon>
        <taxon>eudicotyledons</taxon>
        <taxon>Gunneridae</taxon>
        <taxon>Pentapetalae</taxon>
        <taxon>rosids</taxon>
        <taxon>fabids</taxon>
        <taxon>Fabales</taxon>
        <taxon>Fabaceae</taxon>
        <taxon>Papilionoideae</taxon>
        <taxon>50 kb inversion clade</taxon>
        <taxon>NPAAA clade</taxon>
        <taxon>Hologalegina</taxon>
        <taxon>IRL clade</taxon>
        <taxon>Trifolieae</taxon>
        <taxon>Trifolium</taxon>
    </lineage>
</organism>
<reference evidence="1 2" key="2">
    <citation type="journal article" date="2017" name="Front. Plant Sci.">
        <title>Gene Classification and Mining of Molecular Markers Useful in Red Clover (Trifolium pratense) Breeding.</title>
        <authorList>
            <person name="Istvanek J."/>
            <person name="Dluhosova J."/>
            <person name="Dluhos P."/>
            <person name="Patkova L."/>
            <person name="Nedelnik J."/>
            <person name="Repkova J."/>
        </authorList>
    </citation>
    <scope>NUCLEOTIDE SEQUENCE [LARGE SCALE GENOMIC DNA]</scope>
    <source>
        <strain evidence="2">cv. Tatra</strain>
        <tissue evidence="1">Young leaves</tissue>
    </source>
</reference>
<dbReference type="EMBL" id="ASHM01123575">
    <property type="protein sequence ID" value="PNX57440.1"/>
    <property type="molecule type" value="Genomic_DNA"/>
</dbReference>
<dbReference type="Pfam" id="PF05056">
    <property type="entry name" value="DUF674"/>
    <property type="match status" value="1"/>
</dbReference>
<protein>
    <submittedName>
        <fullName evidence="1">DUF674 family protein</fullName>
    </submittedName>
</protein>
<dbReference type="PANTHER" id="PTHR33103">
    <property type="entry name" value="OS01G0153900 PROTEIN"/>
    <property type="match status" value="1"/>
</dbReference>
<evidence type="ECO:0000313" key="1">
    <source>
        <dbReference type="EMBL" id="PNX57440.1"/>
    </source>
</evidence>
<feature type="non-terminal residue" evidence="1">
    <location>
        <position position="129"/>
    </location>
</feature>
<accession>A0A2K3JTU4</accession>
<dbReference type="Proteomes" id="UP000236291">
    <property type="component" value="Unassembled WGS sequence"/>
</dbReference>
<gene>
    <name evidence="1" type="ORF">L195_g058695</name>
</gene>
<comment type="caution">
    <text evidence="1">The sequence shown here is derived from an EMBL/GenBank/DDBJ whole genome shotgun (WGS) entry which is preliminary data.</text>
</comment>
<evidence type="ECO:0000313" key="2">
    <source>
        <dbReference type="Proteomes" id="UP000236291"/>
    </source>
</evidence>
<sequence length="129" mass="14684">MASNASDDQVPITVLVDKEKSRVLYAEAGKDFVDVLFSFLTLPLGTIARLIAKESNIEAVRFGSITSLYQSVSDLGEEHLWNKTCKEMLLQPRNSMVAYCQKMKLNIDETESLLYSCEDRTCQRENVYY</sequence>
<name>A0A2K3JTU4_TRIPR</name>
<reference evidence="1 2" key="1">
    <citation type="journal article" date="2014" name="Am. J. Bot.">
        <title>Genome assembly and annotation for red clover (Trifolium pratense; Fabaceae).</title>
        <authorList>
            <person name="Istvanek J."/>
            <person name="Jaros M."/>
            <person name="Krenek A."/>
            <person name="Repkova J."/>
        </authorList>
    </citation>
    <scope>NUCLEOTIDE SEQUENCE [LARGE SCALE GENOMIC DNA]</scope>
    <source>
        <strain evidence="2">cv. Tatra</strain>
        <tissue evidence="1">Young leaves</tissue>
    </source>
</reference>
<dbReference type="InterPro" id="IPR007750">
    <property type="entry name" value="DUF674"/>
</dbReference>
<dbReference type="STRING" id="57577.A0A2K3JTU4"/>
<dbReference type="PANTHER" id="PTHR33103:SF27">
    <property type="entry name" value="OS04G0594700 PROTEIN"/>
    <property type="match status" value="1"/>
</dbReference>